<organism evidence="8 9">
    <name type="scientific">Paenibacillus nanensis</name>
    <dbReference type="NCBI Taxonomy" id="393251"/>
    <lineage>
        <taxon>Bacteria</taxon>
        <taxon>Bacillati</taxon>
        <taxon>Bacillota</taxon>
        <taxon>Bacilli</taxon>
        <taxon>Bacillales</taxon>
        <taxon>Paenibacillaceae</taxon>
        <taxon>Paenibacillus</taxon>
    </lineage>
</organism>
<dbReference type="InterPro" id="IPR036890">
    <property type="entry name" value="HATPase_C_sf"/>
</dbReference>
<dbReference type="SUPFAM" id="SSF158472">
    <property type="entry name" value="HAMP domain-like"/>
    <property type="match status" value="1"/>
</dbReference>
<dbReference type="CDD" id="cd06225">
    <property type="entry name" value="HAMP"/>
    <property type="match status" value="1"/>
</dbReference>
<proteinExistence type="predicted"/>
<dbReference type="PROSITE" id="PS50885">
    <property type="entry name" value="HAMP"/>
    <property type="match status" value="1"/>
</dbReference>
<keyword evidence="4" id="KW-0808">Transferase</keyword>
<dbReference type="Pfam" id="PF06580">
    <property type="entry name" value="His_kinase"/>
    <property type="match status" value="1"/>
</dbReference>
<evidence type="ECO:0000313" key="9">
    <source>
        <dbReference type="Proteomes" id="UP000266482"/>
    </source>
</evidence>
<dbReference type="InterPro" id="IPR003660">
    <property type="entry name" value="HAMP_dom"/>
</dbReference>
<dbReference type="Gene3D" id="3.30.565.10">
    <property type="entry name" value="Histidine kinase-like ATPase, C-terminal domain"/>
    <property type="match status" value="1"/>
</dbReference>
<evidence type="ECO:0000256" key="3">
    <source>
        <dbReference type="ARBA" id="ARBA00022553"/>
    </source>
</evidence>
<evidence type="ECO:0000256" key="6">
    <source>
        <dbReference type="SAM" id="Phobius"/>
    </source>
</evidence>
<protein>
    <submittedName>
        <fullName evidence="8">HAMP domain-containing protein</fullName>
    </submittedName>
</protein>
<dbReference type="Proteomes" id="UP000266482">
    <property type="component" value="Unassembled WGS sequence"/>
</dbReference>
<dbReference type="Pfam" id="PF00672">
    <property type="entry name" value="HAMP"/>
    <property type="match status" value="1"/>
</dbReference>
<evidence type="ECO:0000313" key="8">
    <source>
        <dbReference type="EMBL" id="RIX59251.1"/>
    </source>
</evidence>
<feature type="transmembrane region" description="Helical" evidence="6">
    <location>
        <begin position="12"/>
        <end position="36"/>
    </location>
</feature>
<keyword evidence="5 6" id="KW-0472">Membrane</keyword>
<reference evidence="8 9" key="1">
    <citation type="submission" date="2018-09" db="EMBL/GenBank/DDBJ databases">
        <title>Paenibacillus aracenensis nov. sp. isolated from a cave in southern Spain.</title>
        <authorList>
            <person name="Jurado V."/>
            <person name="Gutierrez-Patricio S."/>
            <person name="Gonzalez-Pimentel J.L."/>
            <person name="Miller A.Z."/>
            <person name="Laiz L."/>
            <person name="Saiz-Jimenez C."/>
        </authorList>
    </citation>
    <scope>NUCLEOTIDE SEQUENCE [LARGE SCALE GENOMIC DNA]</scope>
    <source>
        <strain evidence="8 9">DSM 22867</strain>
    </source>
</reference>
<dbReference type="RefSeq" id="WP_119598083.1">
    <property type="nucleotide sequence ID" value="NZ_QXQA01000002.1"/>
</dbReference>
<evidence type="ECO:0000259" key="7">
    <source>
        <dbReference type="PROSITE" id="PS50885"/>
    </source>
</evidence>
<dbReference type="Gene3D" id="6.10.340.10">
    <property type="match status" value="1"/>
</dbReference>
<dbReference type="PANTHER" id="PTHR34220">
    <property type="entry name" value="SENSOR HISTIDINE KINASE YPDA"/>
    <property type="match status" value="1"/>
</dbReference>
<keyword evidence="6" id="KW-1133">Transmembrane helix</keyword>
<dbReference type="SUPFAM" id="SSF55874">
    <property type="entry name" value="ATPase domain of HSP90 chaperone/DNA topoisomerase II/histidine kinase"/>
    <property type="match status" value="1"/>
</dbReference>
<keyword evidence="2" id="KW-1003">Cell membrane</keyword>
<evidence type="ECO:0000256" key="2">
    <source>
        <dbReference type="ARBA" id="ARBA00022475"/>
    </source>
</evidence>
<dbReference type="EMBL" id="QXQA01000002">
    <property type="protein sequence ID" value="RIX59251.1"/>
    <property type="molecule type" value="Genomic_DNA"/>
</dbReference>
<keyword evidence="9" id="KW-1185">Reference proteome</keyword>
<dbReference type="PANTHER" id="PTHR34220:SF7">
    <property type="entry name" value="SENSOR HISTIDINE KINASE YPDA"/>
    <property type="match status" value="1"/>
</dbReference>
<dbReference type="OrthoDB" id="2062925at2"/>
<dbReference type="GO" id="GO:0005886">
    <property type="term" value="C:plasma membrane"/>
    <property type="evidence" value="ECO:0007669"/>
    <property type="project" value="UniProtKB-SubCell"/>
</dbReference>
<dbReference type="SMART" id="SM00304">
    <property type="entry name" value="HAMP"/>
    <property type="match status" value="1"/>
</dbReference>
<name>A0A3A1VFY3_9BACL</name>
<dbReference type="AlphaFoldDB" id="A0A3A1VFY3"/>
<sequence>MFKFPAFSMRNSIFARLVFTYLIVVFPIILLGIYLYQWSYQNASNDITRATVKQLEYYLDGLNREVEWMELQLFDTVEDSGLNKLSATWSLMDSAEQRESLNELLHRLTSFQNSSPYMKDVSVHIRPINKTVSAANGVQPLDEVRFHTFNNQAGMKESRLQLWNDGLHLSASKQSGKKGEEPIFIVQIELDAEKLRRSLHQINLYPDSGSLLILEGSSYTIRSHPESDASILDFVRRASATNNNEFLMKMNGRSYHLNKVYSESLGLSVAAYLPEETVKRPLNRFYTWGLLFALTSLLAVVAFSYSSYRFIHRPLLYLVQGFKRMESGSLDAAIEHERKDEFGYLYTRYNQMLARLQNLIDQDFKQKMMMQRAELKQLQSQINPHFLYNSFFILNSLAKTGDVERIELFTNMLGEYFRFITRNGEDHVLLSEEVKHSRMYTEIQKLRFSRRIRVQFDELPAEMERIRVPRLIIQPIIENAYEHSLEKMAEEGLLRVTFERSESMACITIEDSGDGIEDCEIRALQERLAGIAKSEESTGILNIHRRLVLTFGEGSGLFLSRSELNGLKVEIRIKLEEEMNHV</sequence>
<comment type="caution">
    <text evidence="8">The sequence shown here is derived from an EMBL/GenBank/DDBJ whole genome shotgun (WGS) entry which is preliminary data.</text>
</comment>
<dbReference type="InterPro" id="IPR010559">
    <property type="entry name" value="Sig_transdc_His_kin_internal"/>
</dbReference>
<evidence type="ECO:0000256" key="1">
    <source>
        <dbReference type="ARBA" id="ARBA00004651"/>
    </source>
</evidence>
<keyword evidence="3" id="KW-0597">Phosphoprotein</keyword>
<evidence type="ECO:0000256" key="5">
    <source>
        <dbReference type="ARBA" id="ARBA00023136"/>
    </source>
</evidence>
<feature type="domain" description="HAMP" evidence="7">
    <location>
        <begin position="309"/>
        <end position="361"/>
    </location>
</feature>
<comment type="subcellular location">
    <subcellularLocation>
        <location evidence="1">Cell membrane</location>
        <topology evidence="1">Multi-pass membrane protein</topology>
    </subcellularLocation>
</comment>
<dbReference type="InterPro" id="IPR050640">
    <property type="entry name" value="Bact_2-comp_sensor_kinase"/>
</dbReference>
<keyword evidence="6" id="KW-0812">Transmembrane</keyword>
<gene>
    <name evidence="8" type="ORF">D3P08_03595</name>
</gene>
<evidence type="ECO:0000256" key="4">
    <source>
        <dbReference type="ARBA" id="ARBA00022679"/>
    </source>
</evidence>
<feature type="transmembrane region" description="Helical" evidence="6">
    <location>
        <begin position="285"/>
        <end position="305"/>
    </location>
</feature>
<dbReference type="GO" id="GO:0000155">
    <property type="term" value="F:phosphorelay sensor kinase activity"/>
    <property type="evidence" value="ECO:0007669"/>
    <property type="project" value="InterPro"/>
</dbReference>
<accession>A0A3A1VFY3</accession>